<feature type="domain" description="Peptidase S8/S53" evidence="6">
    <location>
        <begin position="249"/>
        <end position="552"/>
    </location>
</feature>
<evidence type="ECO:0000256" key="1">
    <source>
        <dbReference type="ARBA" id="ARBA00011073"/>
    </source>
</evidence>
<organism evidence="7 8">
    <name type="scientific">Burkholderia seminalis</name>
    <dbReference type="NCBI Taxonomy" id="488731"/>
    <lineage>
        <taxon>Bacteria</taxon>
        <taxon>Pseudomonadati</taxon>
        <taxon>Pseudomonadota</taxon>
        <taxon>Betaproteobacteria</taxon>
        <taxon>Burkholderiales</taxon>
        <taxon>Burkholderiaceae</taxon>
        <taxon>Burkholderia</taxon>
        <taxon>Burkholderia cepacia complex</taxon>
    </lineage>
</organism>
<dbReference type="Proteomes" id="UP000027834">
    <property type="component" value="Chromosome 1"/>
</dbReference>
<evidence type="ECO:0000256" key="4">
    <source>
        <dbReference type="ARBA" id="ARBA00022825"/>
    </source>
</evidence>
<keyword evidence="3 5" id="KW-0378">Hydrolase</keyword>
<keyword evidence="4 5" id="KW-0720">Serine protease</keyword>
<dbReference type="SUPFAM" id="SSF52743">
    <property type="entry name" value="Subtilisin-like"/>
    <property type="match status" value="1"/>
</dbReference>
<reference evidence="7" key="1">
    <citation type="submission" date="2014-04" db="EMBL/GenBank/DDBJ databases">
        <authorList>
            <person name="Ho Y.-N."/>
            <person name="Huang C.-C."/>
        </authorList>
    </citation>
    <scope>NUCLEOTIDE SEQUENCE</scope>
    <source>
        <strain evidence="7">869T2</strain>
    </source>
</reference>
<reference evidence="7" key="2">
    <citation type="submission" date="2021-03" db="EMBL/GenBank/DDBJ databases">
        <title>Complete genome sequence of Burkholderia seminalis 869T2.</title>
        <authorList>
            <person name="Hung S.-H."/>
            <person name="Huang C.-T."/>
            <person name="Huang C.-C."/>
            <person name="Kuo C.-H."/>
        </authorList>
    </citation>
    <scope>NUCLEOTIDE SEQUENCE</scope>
    <source>
        <strain evidence="7">869T2</strain>
    </source>
</reference>
<name>A0A8A8D318_9BURK</name>
<evidence type="ECO:0000256" key="3">
    <source>
        <dbReference type="ARBA" id="ARBA00022801"/>
    </source>
</evidence>
<dbReference type="InterPro" id="IPR050131">
    <property type="entry name" value="Peptidase_S8_subtilisin-like"/>
</dbReference>
<keyword evidence="2 5" id="KW-0645">Protease</keyword>
<keyword evidence="8" id="KW-1185">Reference proteome</keyword>
<dbReference type="AlphaFoldDB" id="A0A8A8D318"/>
<sequence length="765" mass="85112">MPYEHLRVVRDEPVTLRKKNRFPGFPKPSDVRQHGVQLQRSLTVVTEAPAEPGFDERRLLRIDVLEGFRPDALEVIPGLTVVSQEGRSVALLFSTEDALAVVDQRLTVLARDGNVTYANLLLAIRGFDSWTPADRTGPALAQLGLPDEDSSIVDVELWPIERNDERVRLVRAFEELLRAEHIETLDRLDKESLLMFKLRASAAQVDVLLRYRDVRLVDLPPSFRLDLQSLQLDINDLPDLDPVPDDAPGVCVLDTGIAAAHPLLVPAIGETGNFIEPGEPAADEDGHGTRVAGLALYGSMTDLLPDRFAPQLRLFAGKVFSNDGQDQTHFVEKAVEDAVRYFREEYGCKIFCLAYGDANKVYDGRHVRGLAYTLDRLSRELNILFVVPTGNLLSDEIPADALQTYPKYLSGSEFRLLDPATSINSLTVGGLAEFELDHQAQRFPERIETTPIARRNQPSPFTRSGPSVAGAVKPDFVAFGGNVARHHLRNGFAGQRLGVVSTSRNFADGRLFDDAPGTSFAAPQVAHLAATVLRFLPDASANMVRAILGAHARVPGETEILLAEDDELKLGLGGFGRVVTRHLFESDDDAVTLVAEDAIATDHHHFYELLLPDEFWQGRKRAREISVALAYSPTVKTTRIGYRSSKLSFNVVEAESLEQVSGWFNTNRVAAARKLAESAFANINATTRSKGTLQCATWTYKVSKDRRLFIVVTRKDEPWNPRPDISEPYSMAVTFRDLENADANLYVQVRQRLRQREQARVRNVR</sequence>
<dbReference type="PANTHER" id="PTHR43806:SF11">
    <property type="entry name" value="CEREVISIN-RELATED"/>
    <property type="match status" value="1"/>
</dbReference>
<dbReference type="PRINTS" id="PR00723">
    <property type="entry name" value="SUBTILISIN"/>
</dbReference>
<feature type="active site" description="Charge relay system" evidence="5">
    <location>
        <position position="254"/>
    </location>
</feature>
<evidence type="ECO:0000259" key="6">
    <source>
        <dbReference type="Pfam" id="PF00082"/>
    </source>
</evidence>
<feature type="active site" description="Charge relay system" evidence="5">
    <location>
        <position position="519"/>
    </location>
</feature>
<dbReference type="PROSITE" id="PS51892">
    <property type="entry name" value="SUBTILASE"/>
    <property type="match status" value="1"/>
</dbReference>
<feature type="active site" description="Charge relay system" evidence="5">
    <location>
        <position position="287"/>
    </location>
</feature>
<evidence type="ECO:0000256" key="2">
    <source>
        <dbReference type="ARBA" id="ARBA00022670"/>
    </source>
</evidence>
<dbReference type="GO" id="GO:0006508">
    <property type="term" value="P:proteolysis"/>
    <property type="evidence" value="ECO:0007669"/>
    <property type="project" value="UniProtKB-KW"/>
</dbReference>
<dbReference type="Pfam" id="PF00082">
    <property type="entry name" value="Peptidase_S8"/>
    <property type="match status" value="1"/>
</dbReference>
<proteinExistence type="inferred from homology"/>
<dbReference type="CDD" id="cd04847">
    <property type="entry name" value="Peptidases_S8_Subtilisin_like_2"/>
    <property type="match status" value="1"/>
</dbReference>
<dbReference type="InterPro" id="IPR000209">
    <property type="entry name" value="Peptidase_S8/S53_dom"/>
</dbReference>
<protein>
    <submittedName>
        <fullName evidence="7">S8 family peptidase</fullName>
    </submittedName>
</protein>
<evidence type="ECO:0000313" key="7">
    <source>
        <dbReference type="EMBL" id="QTO19075.1"/>
    </source>
</evidence>
<accession>A0A8A8D318</accession>
<gene>
    <name evidence="7" type="ORF">DT99_002165</name>
</gene>
<dbReference type="InterPro" id="IPR034074">
    <property type="entry name" value="Y4bN_pept_dom"/>
</dbReference>
<dbReference type="InterPro" id="IPR015500">
    <property type="entry name" value="Peptidase_S8_subtilisin-rel"/>
</dbReference>
<dbReference type="PANTHER" id="PTHR43806">
    <property type="entry name" value="PEPTIDASE S8"/>
    <property type="match status" value="1"/>
</dbReference>
<evidence type="ECO:0000256" key="5">
    <source>
        <dbReference type="PROSITE-ProRule" id="PRU01240"/>
    </source>
</evidence>
<evidence type="ECO:0000313" key="8">
    <source>
        <dbReference type="Proteomes" id="UP000027834"/>
    </source>
</evidence>
<dbReference type="GO" id="GO:0004252">
    <property type="term" value="F:serine-type endopeptidase activity"/>
    <property type="evidence" value="ECO:0007669"/>
    <property type="project" value="UniProtKB-UniRule"/>
</dbReference>
<comment type="similarity">
    <text evidence="1 5">Belongs to the peptidase S8 family.</text>
</comment>
<dbReference type="Gene3D" id="3.40.50.200">
    <property type="entry name" value="Peptidase S8/S53 domain"/>
    <property type="match status" value="1"/>
</dbReference>
<dbReference type="InterPro" id="IPR036852">
    <property type="entry name" value="Peptidase_S8/S53_dom_sf"/>
</dbReference>
<dbReference type="EMBL" id="CP072520">
    <property type="protein sequence ID" value="QTO19075.1"/>
    <property type="molecule type" value="Genomic_DNA"/>
</dbReference>